<dbReference type="GO" id="GO:0016020">
    <property type="term" value="C:membrane"/>
    <property type="evidence" value="ECO:0007669"/>
    <property type="project" value="UniProtKB-SubCell"/>
</dbReference>
<dbReference type="OrthoDB" id="1502398at2759"/>
<proteinExistence type="inferred from homology"/>
<reference evidence="8 9" key="1">
    <citation type="submission" date="2017-08" db="EMBL/GenBank/DDBJ databases">
        <title>Acidophilic green algal genome provides insights into adaptation to an acidic environment.</title>
        <authorList>
            <person name="Hirooka S."/>
            <person name="Hirose Y."/>
            <person name="Kanesaki Y."/>
            <person name="Higuchi S."/>
            <person name="Fujiwara T."/>
            <person name="Onuma R."/>
            <person name="Era A."/>
            <person name="Ohbayashi R."/>
            <person name="Uzuka A."/>
            <person name="Nozaki H."/>
            <person name="Yoshikawa H."/>
            <person name="Miyagishima S.Y."/>
        </authorList>
    </citation>
    <scope>NUCLEOTIDE SEQUENCE [LARGE SCALE GENOMIC DNA]</scope>
    <source>
        <strain evidence="8 9">NIES-2499</strain>
    </source>
</reference>
<dbReference type="PANTHER" id="PTHR43009">
    <property type="entry name" value="HOMOGENTISATE SOLANESYLTRANSFERASE, CHLOROPLASTIC"/>
    <property type="match status" value="1"/>
</dbReference>
<evidence type="ECO:0000256" key="4">
    <source>
        <dbReference type="ARBA" id="ARBA00022692"/>
    </source>
</evidence>
<organism evidence="8 9">
    <name type="scientific">Chlamydomonas eustigma</name>
    <dbReference type="NCBI Taxonomy" id="1157962"/>
    <lineage>
        <taxon>Eukaryota</taxon>
        <taxon>Viridiplantae</taxon>
        <taxon>Chlorophyta</taxon>
        <taxon>core chlorophytes</taxon>
        <taxon>Chlorophyceae</taxon>
        <taxon>CS clade</taxon>
        <taxon>Chlamydomonadales</taxon>
        <taxon>Chlamydomonadaceae</taxon>
        <taxon>Chlamydomonas</taxon>
    </lineage>
</organism>
<dbReference type="InterPro" id="IPR044878">
    <property type="entry name" value="UbiA_sf"/>
</dbReference>
<name>A0A250WTZ3_9CHLO</name>
<accession>A0A250WTZ3</accession>
<dbReference type="InterPro" id="IPR000537">
    <property type="entry name" value="UbiA_prenyltransferase"/>
</dbReference>
<comment type="subcellular location">
    <subcellularLocation>
        <location evidence="1">Membrane</location>
        <topology evidence="1">Multi-pass membrane protein</topology>
    </subcellularLocation>
</comment>
<evidence type="ECO:0000256" key="1">
    <source>
        <dbReference type="ARBA" id="ARBA00004141"/>
    </source>
</evidence>
<keyword evidence="4 7" id="KW-0812">Transmembrane</keyword>
<evidence type="ECO:0008006" key="10">
    <source>
        <dbReference type="Google" id="ProtNLM"/>
    </source>
</evidence>
<dbReference type="STRING" id="1157962.A0A250WTZ3"/>
<evidence type="ECO:0000256" key="2">
    <source>
        <dbReference type="ARBA" id="ARBA00005985"/>
    </source>
</evidence>
<feature type="transmembrane region" description="Helical" evidence="7">
    <location>
        <begin position="127"/>
        <end position="146"/>
    </location>
</feature>
<keyword evidence="9" id="KW-1185">Reference proteome</keyword>
<evidence type="ECO:0000256" key="7">
    <source>
        <dbReference type="SAM" id="Phobius"/>
    </source>
</evidence>
<protein>
    <recommendedName>
        <fullName evidence="10">Homogentisate phytyltransferase</fullName>
    </recommendedName>
</protein>
<gene>
    <name evidence="8" type="ORF">CEUSTIGMA_g1561.t1</name>
</gene>
<feature type="transmembrane region" description="Helical" evidence="7">
    <location>
        <begin position="251"/>
        <end position="273"/>
    </location>
</feature>
<dbReference type="GO" id="GO:0016765">
    <property type="term" value="F:transferase activity, transferring alkyl or aryl (other than methyl) groups"/>
    <property type="evidence" value="ECO:0007669"/>
    <property type="project" value="InterPro"/>
</dbReference>
<keyword evidence="5 7" id="KW-1133">Transmembrane helix</keyword>
<comment type="caution">
    <text evidence="8">The sequence shown here is derived from an EMBL/GenBank/DDBJ whole genome shotgun (WGS) entry which is preliminary data.</text>
</comment>
<feature type="transmembrane region" description="Helical" evidence="7">
    <location>
        <begin position="209"/>
        <end position="226"/>
    </location>
</feature>
<dbReference type="Gene3D" id="1.10.357.140">
    <property type="entry name" value="UbiA prenyltransferase"/>
    <property type="match status" value="1"/>
</dbReference>
<feature type="transmembrane region" description="Helical" evidence="7">
    <location>
        <begin position="58"/>
        <end position="83"/>
    </location>
</feature>
<feature type="transmembrane region" description="Helical" evidence="7">
    <location>
        <begin position="313"/>
        <end position="337"/>
    </location>
</feature>
<feature type="transmembrane region" description="Helical" evidence="7">
    <location>
        <begin position="158"/>
        <end position="178"/>
    </location>
</feature>
<sequence length="372" mass="39619">MSHNSNAKDVNPERASGIIPTAHAIYQFSRPHTMAGTTISILSISFLALQGSSITVSIMMGLIQALASALLMNISIVGTNQLFDIEIDKINKPYLPLASGAFSITTGYLIVSTCTTLSLLIGWASGSVPLIATLTISFLLGLAYSADLPLMRWKRSPMLAATCILAIRAIAVQLGFYWHMKHVMGGAGAISSASLTGMLTSMSSLPAPIIFTVSFMLFFSVVIALFKDIPDAQGDLKAGLMTLTVRMGNAVPFWTCIWLLTICYIGACGYSVVMASLWGPAAGHTVAAALSSSGFSSATVVPTSFVAPASLSMVAALPVKTLVSILGHAVLGTLLWTKALKVDLSRKEDITDCYMHIWKLFYAEYILIPFFA</sequence>
<dbReference type="Proteomes" id="UP000232323">
    <property type="component" value="Unassembled WGS sequence"/>
</dbReference>
<keyword evidence="3" id="KW-0808">Transferase</keyword>
<evidence type="ECO:0000313" key="8">
    <source>
        <dbReference type="EMBL" id="GAX74112.1"/>
    </source>
</evidence>
<evidence type="ECO:0000256" key="3">
    <source>
        <dbReference type="ARBA" id="ARBA00022679"/>
    </source>
</evidence>
<evidence type="ECO:0000313" key="9">
    <source>
        <dbReference type="Proteomes" id="UP000232323"/>
    </source>
</evidence>
<dbReference type="Pfam" id="PF01040">
    <property type="entry name" value="UbiA"/>
    <property type="match status" value="1"/>
</dbReference>
<evidence type="ECO:0000256" key="5">
    <source>
        <dbReference type="ARBA" id="ARBA00022989"/>
    </source>
</evidence>
<dbReference type="AlphaFoldDB" id="A0A250WTZ3"/>
<dbReference type="EMBL" id="BEGY01000006">
    <property type="protein sequence ID" value="GAX74112.1"/>
    <property type="molecule type" value="Genomic_DNA"/>
</dbReference>
<feature type="transmembrane region" description="Helical" evidence="7">
    <location>
        <begin position="95"/>
        <end position="121"/>
    </location>
</feature>
<comment type="similarity">
    <text evidence="2">Belongs to the UbiA prenyltransferase family.</text>
</comment>
<dbReference type="PANTHER" id="PTHR43009:SF7">
    <property type="entry name" value="HOMOGENTISATE GERANYLGERANYLTRANSFERASE, CHLOROPLASTIC"/>
    <property type="match status" value="1"/>
</dbReference>
<keyword evidence="6 7" id="KW-0472">Membrane</keyword>
<evidence type="ECO:0000256" key="6">
    <source>
        <dbReference type="ARBA" id="ARBA00023136"/>
    </source>
</evidence>